<comment type="catalytic activity">
    <reaction evidence="4">
        <text>RX + glutathione = an S-substituted glutathione + a halide anion + H(+)</text>
        <dbReference type="Rhea" id="RHEA:16437"/>
        <dbReference type="ChEBI" id="CHEBI:15378"/>
        <dbReference type="ChEBI" id="CHEBI:16042"/>
        <dbReference type="ChEBI" id="CHEBI:17792"/>
        <dbReference type="ChEBI" id="CHEBI:57925"/>
        <dbReference type="ChEBI" id="CHEBI:90779"/>
        <dbReference type="EC" id="2.5.1.18"/>
    </reaction>
</comment>
<dbReference type="InterPro" id="IPR004046">
    <property type="entry name" value="GST_C"/>
</dbReference>
<dbReference type="Pfam" id="PF14497">
    <property type="entry name" value="GST_C_3"/>
    <property type="match status" value="1"/>
</dbReference>
<dbReference type="Gene3D" id="3.40.30.10">
    <property type="entry name" value="Glutaredoxin"/>
    <property type="match status" value="1"/>
</dbReference>
<dbReference type="SFLD" id="SFLDG00363">
    <property type="entry name" value="AMPS_(cytGST):_Alpha-__Mu-__Pi"/>
    <property type="match status" value="1"/>
</dbReference>
<proteinExistence type="inferred from homology"/>
<dbReference type="AlphaFoldDB" id="E3MM26"/>
<reference evidence="8" key="1">
    <citation type="submission" date="2007-07" db="EMBL/GenBank/DDBJ databases">
        <title>PCAP assembly of the Caenorhabditis remanei genome.</title>
        <authorList>
            <consortium name="The Caenorhabditis remanei Sequencing Consortium"/>
            <person name="Wilson R.K."/>
        </authorList>
    </citation>
    <scope>NUCLEOTIDE SEQUENCE [LARGE SCALE GENOMIC DNA]</scope>
    <source>
        <strain evidence="8">PB4641</strain>
    </source>
</reference>
<gene>
    <name evidence="8" type="primary">Cre-gst-4</name>
    <name evidence="8" type="ORF">CRE_29895</name>
</gene>
<dbReference type="GO" id="GO:0043292">
    <property type="term" value="C:contractile muscle fiber"/>
    <property type="evidence" value="ECO:0007669"/>
    <property type="project" value="EnsemblMetazoa"/>
</dbReference>
<dbReference type="Gene3D" id="1.20.1050.10">
    <property type="match status" value="1"/>
</dbReference>
<dbReference type="SUPFAM" id="SSF52833">
    <property type="entry name" value="Thioredoxin-like"/>
    <property type="match status" value="1"/>
</dbReference>
<dbReference type="FunFam" id="3.40.30.10:FF:000258">
    <property type="entry name" value="Glutathione S-transferase"/>
    <property type="match status" value="1"/>
</dbReference>
<dbReference type="PANTHER" id="PTHR11571">
    <property type="entry name" value="GLUTATHIONE S-TRANSFERASE"/>
    <property type="match status" value="1"/>
</dbReference>
<dbReference type="GO" id="GO:0004364">
    <property type="term" value="F:glutathione transferase activity"/>
    <property type="evidence" value="ECO:0007669"/>
    <property type="project" value="UniProtKB-EC"/>
</dbReference>
<comment type="similarity">
    <text evidence="3">Belongs to the GST superfamily. Sigma family.</text>
</comment>
<accession>E3MM26</accession>
<dbReference type="Pfam" id="PF02798">
    <property type="entry name" value="GST_N"/>
    <property type="match status" value="1"/>
</dbReference>
<dbReference type="SUPFAM" id="SSF47616">
    <property type="entry name" value="GST C-terminal domain-like"/>
    <property type="match status" value="1"/>
</dbReference>
<dbReference type="GO" id="GO:0006749">
    <property type="term" value="P:glutathione metabolic process"/>
    <property type="evidence" value="ECO:0007669"/>
    <property type="project" value="EnsemblMetazoa"/>
</dbReference>
<sequence>MPNYKLSYFDVRALAEPARIIFALFDVPFEDHRVSVEEWNELKKSKFNSSETNNHLVFSETPYGQLPVLEVDGVEIGQSMSITRYLARKFGIAGKNAEEEAIADSIVDQYRDFIFSFRQFTSSVFYGKDPEYINKVRVEVVDPARDLFLGIINKILNKSESGYLVGNSLTWADIVIADNLTSLLKNGFLDFKKEKKLEEFYSRIHSIPKIKEYVAKRKDTNL</sequence>
<evidence type="ECO:0000259" key="6">
    <source>
        <dbReference type="PROSITE" id="PS50404"/>
    </source>
</evidence>
<feature type="domain" description="GST C-terminal" evidence="7">
    <location>
        <begin position="96"/>
        <end position="222"/>
    </location>
</feature>
<dbReference type="InterPro" id="IPR036249">
    <property type="entry name" value="Thioredoxin-like_sf"/>
</dbReference>
<dbReference type="PROSITE" id="PS50405">
    <property type="entry name" value="GST_CTER"/>
    <property type="match status" value="1"/>
</dbReference>
<dbReference type="OrthoDB" id="414243at2759"/>
<dbReference type="HOGENOM" id="CLU_039475_1_1_1"/>
<evidence type="ECO:0000256" key="2">
    <source>
        <dbReference type="ARBA" id="ARBA00022679"/>
    </source>
</evidence>
<dbReference type="SFLD" id="SFLDG01205">
    <property type="entry name" value="AMPS.1"/>
    <property type="match status" value="1"/>
</dbReference>
<evidence type="ECO:0000256" key="3">
    <source>
        <dbReference type="ARBA" id="ARBA00038317"/>
    </source>
</evidence>
<dbReference type="eggNOG" id="KOG1695">
    <property type="taxonomic scope" value="Eukaryota"/>
</dbReference>
<keyword evidence="9" id="KW-1185">Reference proteome</keyword>
<dbReference type="InterPro" id="IPR010987">
    <property type="entry name" value="Glutathione-S-Trfase_C-like"/>
</dbReference>
<evidence type="ECO:0000256" key="5">
    <source>
        <dbReference type="ARBA" id="ARBA00078118"/>
    </source>
</evidence>
<dbReference type="OMA" id="MPNYKLS"/>
<dbReference type="InterPro" id="IPR036282">
    <property type="entry name" value="Glutathione-S-Trfase_C_sf"/>
</dbReference>
<dbReference type="EMBL" id="DS268456">
    <property type="protein sequence ID" value="EFP04894.1"/>
    <property type="molecule type" value="Genomic_DNA"/>
</dbReference>
<evidence type="ECO:0000256" key="1">
    <source>
        <dbReference type="ARBA" id="ARBA00012452"/>
    </source>
</evidence>
<evidence type="ECO:0000313" key="9">
    <source>
        <dbReference type="Proteomes" id="UP000008281"/>
    </source>
</evidence>
<evidence type="ECO:0000313" key="8">
    <source>
        <dbReference type="EMBL" id="EFP04894.1"/>
    </source>
</evidence>
<dbReference type="InterPro" id="IPR004045">
    <property type="entry name" value="Glutathione_S-Trfase_N"/>
</dbReference>
<dbReference type="SFLD" id="SFLDS00019">
    <property type="entry name" value="Glutathione_Transferase_(cytos"/>
    <property type="match status" value="1"/>
</dbReference>
<organism evidence="9">
    <name type="scientific">Caenorhabditis remanei</name>
    <name type="common">Caenorhabditis vulgaris</name>
    <dbReference type="NCBI Taxonomy" id="31234"/>
    <lineage>
        <taxon>Eukaryota</taxon>
        <taxon>Metazoa</taxon>
        <taxon>Ecdysozoa</taxon>
        <taxon>Nematoda</taxon>
        <taxon>Chromadorea</taxon>
        <taxon>Rhabditida</taxon>
        <taxon>Rhabditina</taxon>
        <taxon>Rhabditomorpha</taxon>
        <taxon>Rhabditoidea</taxon>
        <taxon>Rhabditidae</taxon>
        <taxon>Peloderinae</taxon>
        <taxon>Caenorhabditis</taxon>
    </lineage>
</organism>
<dbReference type="Proteomes" id="UP000008281">
    <property type="component" value="Unassembled WGS sequence"/>
</dbReference>
<dbReference type="InterPro" id="IPR050213">
    <property type="entry name" value="GST_superfamily"/>
</dbReference>
<protein>
    <recommendedName>
        <fullName evidence="1">glutathione transferase</fullName>
        <ecNumber evidence="1">2.5.1.18</ecNumber>
    </recommendedName>
    <alternativeName>
        <fullName evidence="5">GST class-sigma</fullName>
    </alternativeName>
</protein>
<feature type="domain" description="GST N-terminal" evidence="6">
    <location>
        <begin position="2"/>
        <end position="94"/>
    </location>
</feature>
<dbReference type="FunCoup" id="E3MM26">
    <property type="interactions" value="109"/>
</dbReference>
<dbReference type="STRING" id="31234.E3MM26"/>
<evidence type="ECO:0000259" key="7">
    <source>
        <dbReference type="PROSITE" id="PS50405"/>
    </source>
</evidence>
<name>E3MM26_CAERE</name>
<dbReference type="InterPro" id="IPR040079">
    <property type="entry name" value="Glutathione_S-Trfase"/>
</dbReference>
<evidence type="ECO:0000256" key="4">
    <source>
        <dbReference type="ARBA" id="ARBA00047960"/>
    </source>
</evidence>
<dbReference type="PANTHER" id="PTHR11571:SF155">
    <property type="entry name" value="GLUTATHIONE S-TRANSFERASE 4"/>
    <property type="match status" value="1"/>
</dbReference>
<dbReference type="CDD" id="cd03039">
    <property type="entry name" value="GST_N_Sigma_like"/>
    <property type="match status" value="1"/>
</dbReference>
<dbReference type="FunFam" id="1.20.1050.10:FF:000031">
    <property type="entry name" value="Glutathione S-Transferase"/>
    <property type="match status" value="1"/>
</dbReference>
<dbReference type="CDD" id="cd03192">
    <property type="entry name" value="GST_C_Sigma_like"/>
    <property type="match status" value="1"/>
</dbReference>
<dbReference type="PROSITE" id="PS50404">
    <property type="entry name" value="GST_NTER"/>
    <property type="match status" value="1"/>
</dbReference>
<dbReference type="EC" id="2.5.1.18" evidence="1"/>
<keyword evidence="2" id="KW-0808">Transferase</keyword>
<dbReference type="InParanoid" id="E3MM26"/>